<sequence length="350" mass="37741">MAGFFQLGGRGGGGGGGGGGRGTQSSNQEQHQHHANNPTEINPETWFLYRSHEDIQYRGFELWQQPPQQEHIQQHQQRHHNPLQDFYSSSDRLGAGPSRNPADHEPSRSAAAAFVLTRSGGSGGISCQDCGNQAKKDCPHMRCRTCCKSRGFQCHTHLKSTWVPAAERRKRQQQLSHLQLPTQQQQLHQLHGENPKRLREHPGSSSLACTRIPTNTSGLEVANFPAEVSSPAVFQCVRVSSIDENEDQYAYKTAVSIGGHVFKGILYDQGPEGQYMAGETSSGGGSGSATGIQQLNLITGATTATSAISSGGGAAMASPSAAPFLDSTLYPPPFNTFMAGTQFFPQNPRS</sequence>
<dbReference type="Pfam" id="PF05142">
    <property type="entry name" value="DUF702"/>
    <property type="match status" value="1"/>
</dbReference>
<feature type="compositionally biased region" description="Polar residues" evidence="8">
    <location>
        <begin position="23"/>
        <end position="42"/>
    </location>
</feature>
<dbReference type="NCBIfam" id="TIGR01624">
    <property type="entry name" value="LRP1_Cterm"/>
    <property type="match status" value="1"/>
</dbReference>
<keyword evidence="7" id="KW-0539">Nucleus</keyword>
<evidence type="ECO:0000256" key="5">
    <source>
        <dbReference type="ARBA" id="ARBA00023125"/>
    </source>
</evidence>
<feature type="region of interest" description="Disordered" evidence="8">
    <location>
        <begin position="1"/>
        <end position="43"/>
    </location>
</feature>
<protein>
    <recommendedName>
        <fullName evidence="11">Protein SHI RELATED SEQUENCE 1-like</fullName>
    </recommendedName>
</protein>
<dbReference type="PANTHER" id="PTHR31604:SF4">
    <property type="entry name" value="PROTEIN SHORT INTERNODES"/>
    <property type="match status" value="1"/>
</dbReference>
<gene>
    <name evidence="9" type="ORF">RJ640_011201</name>
</gene>
<keyword evidence="3" id="KW-0479">Metal-binding</keyword>
<dbReference type="InterPro" id="IPR006511">
    <property type="entry name" value="SHI_C"/>
</dbReference>
<dbReference type="GO" id="GO:0003677">
    <property type="term" value="F:DNA binding"/>
    <property type="evidence" value="ECO:0007669"/>
    <property type="project" value="UniProtKB-KW"/>
</dbReference>
<dbReference type="InterPro" id="IPR007818">
    <property type="entry name" value="SHI"/>
</dbReference>
<evidence type="ECO:0000313" key="9">
    <source>
        <dbReference type="EMBL" id="KAK2990453.1"/>
    </source>
</evidence>
<feature type="region of interest" description="Disordered" evidence="8">
    <location>
        <begin position="171"/>
        <end position="210"/>
    </location>
</feature>
<dbReference type="GO" id="GO:0045893">
    <property type="term" value="P:positive regulation of DNA-templated transcription"/>
    <property type="evidence" value="ECO:0007669"/>
    <property type="project" value="TreeGrafter"/>
</dbReference>
<dbReference type="GO" id="GO:0003700">
    <property type="term" value="F:DNA-binding transcription factor activity"/>
    <property type="evidence" value="ECO:0007669"/>
    <property type="project" value="InterPro"/>
</dbReference>
<keyword evidence="5" id="KW-0238">DNA-binding</keyword>
<comment type="caution">
    <text evidence="9">The sequence shown here is derived from an EMBL/GenBank/DDBJ whole genome shotgun (WGS) entry which is preliminary data.</text>
</comment>
<keyword evidence="10" id="KW-1185">Reference proteome</keyword>
<feature type="region of interest" description="Disordered" evidence="8">
    <location>
        <begin position="67"/>
        <end position="109"/>
    </location>
</feature>
<evidence type="ECO:0000256" key="7">
    <source>
        <dbReference type="ARBA" id="ARBA00023242"/>
    </source>
</evidence>
<proteinExistence type="inferred from homology"/>
<evidence type="ECO:0000256" key="8">
    <source>
        <dbReference type="SAM" id="MobiDB-lite"/>
    </source>
</evidence>
<evidence type="ECO:0000313" key="10">
    <source>
        <dbReference type="Proteomes" id="UP001187471"/>
    </source>
</evidence>
<evidence type="ECO:0000256" key="3">
    <source>
        <dbReference type="ARBA" id="ARBA00022723"/>
    </source>
</evidence>
<evidence type="ECO:0000256" key="2">
    <source>
        <dbReference type="ARBA" id="ARBA00006911"/>
    </source>
</evidence>
<organism evidence="9 10">
    <name type="scientific">Escallonia rubra</name>
    <dbReference type="NCBI Taxonomy" id="112253"/>
    <lineage>
        <taxon>Eukaryota</taxon>
        <taxon>Viridiplantae</taxon>
        <taxon>Streptophyta</taxon>
        <taxon>Embryophyta</taxon>
        <taxon>Tracheophyta</taxon>
        <taxon>Spermatophyta</taxon>
        <taxon>Magnoliopsida</taxon>
        <taxon>eudicotyledons</taxon>
        <taxon>Gunneridae</taxon>
        <taxon>Pentapetalae</taxon>
        <taxon>asterids</taxon>
        <taxon>campanulids</taxon>
        <taxon>Escalloniales</taxon>
        <taxon>Escalloniaceae</taxon>
        <taxon>Escallonia</taxon>
    </lineage>
</organism>
<dbReference type="Proteomes" id="UP001187471">
    <property type="component" value="Unassembled WGS sequence"/>
</dbReference>
<dbReference type="PANTHER" id="PTHR31604">
    <property type="entry name" value="PROTEIN LATERAL ROOT PRIMORDIUM 1"/>
    <property type="match status" value="1"/>
</dbReference>
<accession>A0AA88RIQ2</accession>
<dbReference type="EMBL" id="JAVXUO010000644">
    <property type="protein sequence ID" value="KAK2990453.1"/>
    <property type="molecule type" value="Genomic_DNA"/>
</dbReference>
<keyword evidence="4" id="KW-0862">Zinc</keyword>
<evidence type="ECO:0008006" key="11">
    <source>
        <dbReference type="Google" id="ProtNLM"/>
    </source>
</evidence>
<feature type="compositionally biased region" description="Basic and acidic residues" evidence="8">
    <location>
        <begin position="190"/>
        <end position="202"/>
    </location>
</feature>
<keyword evidence="6" id="KW-0010">Activator</keyword>
<comment type="subcellular location">
    <subcellularLocation>
        <location evidence="1">Nucleus</location>
    </subcellularLocation>
</comment>
<dbReference type="InterPro" id="IPR006510">
    <property type="entry name" value="Znf_LRP1"/>
</dbReference>
<feature type="compositionally biased region" description="Low complexity" evidence="8">
    <location>
        <begin position="173"/>
        <end position="189"/>
    </location>
</feature>
<comment type="similarity">
    <text evidence="2">Belongs to the SHI protein family.</text>
</comment>
<dbReference type="AlphaFoldDB" id="A0AA88RIQ2"/>
<dbReference type="GO" id="GO:0046872">
    <property type="term" value="F:metal ion binding"/>
    <property type="evidence" value="ECO:0007669"/>
    <property type="project" value="UniProtKB-KW"/>
</dbReference>
<dbReference type="NCBIfam" id="TIGR01623">
    <property type="entry name" value="put_zinc_LRP1"/>
    <property type="match status" value="1"/>
</dbReference>
<name>A0AA88RIQ2_9ASTE</name>
<feature type="compositionally biased region" description="Gly residues" evidence="8">
    <location>
        <begin position="1"/>
        <end position="22"/>
    </location>
</feature>
<evidence type="ECO:0000256" key="6">
    <source>
        <dbReference type="ARBA" id="ARBA00023159"/>
    </source>
</evidence>
<evidence type="ECO:0000256" key="4">
    <source>
        <dbReference type="ARBA" id="ARBA00022833"/>
    </source>
</evidence>
<evidence type="ECO:0000256" key="1">
    <source>
        <dbReference type="ARBA" id="ARBA00004123"/>
    </source>
</evidence>
<reference evidence="9" key="1">
    <citation type="submission" date="2022-12" db="EMBL/GenBank/DDBJ databases">
        <title>Draft genome assemblies for two species of Escallonia (Escalloniales).</title>
        <authorList>
            <person name="Chanderbali A."/>
            <person name="Dervinis C."/>
            <person name="Anghel I."/>
            <person name="Soltis D."/>
            <person name="Soltis P."/>
            <person name="Zapata F."/>
        </authorList>
    </citation>
    <scope>NUCLEOTIDE SEQUENCE</scope>
    <source>
        <strain evidence="9">UCBG92.1500</strain>
        <tissue evidence="9">Leaf</tissue>
    </source>
</reference>
<dbReference type="GO" id="GO:0005634">
    <property type="term" value="C:nucleus"/>
    <property type="evidence" value="ECO:0007669"/>
    <property type="project" value="UniProtKB-SubCell"/>
</dbReference>